<reference evidence="11" key="1">
    <citation type="journal article" date="2019" name="Int. J. Syst. Evol. Microbiol.">
        <title>The Global Catalogue of Microorganisms (GCM) 10K type strain sequencing project: providing services to taxonomists for standard genome sequencing and annotation.</title>
        <authorList>
            <consortium name="The Broad Institute Genomics Platform"/>
            <consortium name="The Broad Institute Genome Sequencing Center for Infectious Disease"/>
            <person name="Wu L."/>
            <person name="Ma J."/>
        </authorList>
    </citation>
    <scope>NUCLEOTIDE SEQUENCE [LARGE SCALE GENOMIC DNA]</scope>
    <source>
        <strain evidence="11">WLHS5</strain>
    </source>
</reference>
<proteinExistence type="predicted"/>
<feature type="domain" description="Response regulatory" evidence="8">
    <location>
        <begin position="1"/>
        <end position="114"/>
    </location>
</feature>
<dbReference type="PROSITE" id="PS51755">
    <property type="entry name" value="OMPR_PHOB"/>
    <property type="match status" value="1"/>
</dbReference>
<keyword evidence="11" id="KW-1185">Reference proteome</keyword>
<dbReference type="InterPro" id="IPR001789">
    <property type="entry name" value="Sig_transdc_resp-reg_receiver"/>
</dbReference>
<dbReference type="CDD" id="cd00156">
    <property type="entry name" value="REC"/>
    <property type="match status" value="1"/>
</dbReference>
<sequence length="235" mass="25726">MLAVESNARTVRELRTGLSTSRTEVVDCADPAEALLLLGRLCPDAVVLGEVLGNLTPLTFLRIARGQDPDLPIVAAADSPTNQFAVQAAENGATDVVARPADPHELHDALRLDEHRPQPLDLGRLRIDGSLPRMWVDGEEVKLPPRELAVLRLLAHRVDTTVSRAELVEAAWGPHGSDVDNSLSVHVMRLRRRLRETSGSGQWITAVRGVGYRLRVPPRAFRSDLATPDDDERSS</sequence>
<dbReference type="SUPFAM" id="SSF52172">
    <property type="entry name" value="CheY-like"/>
    <property type="match status" value="1"/>
</dbReference>
<evidence type="ECO:0000313" key="10">
    <source>
        <dbReference type="EMBL" id="MFC7339864.1"/>
    </source>
</evidence>
<dbReference type="PROSITE" id="PS50110">
    <property type="entry name" value="RESPONSE_REGULATORY"/>
    <property type="match status" value="1"/>
</dbReference>
<organism evidence="10 11">
    <name type="scientific">Saccharopolyspora griseoalba</name>
    <dbReference type="NCBI Taxonomy" id="1431848"/>
    <lineage>
        <taxon>Bacteria</taxon>
        <taxon>Bacillati</taxon>
        <taxon>Actinomycetota</taxon>
        <taxon>Actinomycetes</taxon>
        <taxon>Pseudonocardiales</taxon>
        <taxon>Pseudonocardiaceae</taxon>
        <taxon>Saccharopolyspora</taxon>
    </lineage>
</organism>
<evidence type="ECO:0000256" key="6">
    <source>
        <dbReference type="PROSITE-ProRule" id="PRU00169"/>
    </source>
</evidence>
<evidence type="ECO:0000256" key="5">
    <source>
        <dbReference type="ARBA" id="ARBA00023163"/>
    </source>
</evidence>
<evidence type="ECO:0000256" key="4">
    <source>
        <dbReference type="ARBA" id="ARBA00023125"/>
    </source>
</evidence>
<dbReference type="InterPro" id="IPR011006">
    <property type="entry name" value="CheY-like_superfamily"/>
</dbReference>
<dbReference type="Gene3D" id="3.40.50.2300">
    <property type="match status" value="1"/>
</dbReference>
<dbReference type="SUPFAM" id="SSF46894">
    <property type="entry name" value="C-terminal effector domain of the bipartite response regulators"/>
    <property type="match status" value="1"/>
</dbReference>
<keyword evidence="3" id="KW-0805">Transcription regulation</keyword>
<accession>A0ABW2LDG0</accession>
<dbReference type="CDD" id="cd00383">
    <property type="entry name" value="trans_reg_C"/>
    <property type="match status" value="1"/>
</dbReference>
<keyword evidence="1" id="KW-0597">Phosphoprotein</keyword>
<dbReference type="InterPro" id="IPR039420">
    <property type="entry name" value="WalR-like"/>
</dbReference>
<gene>
    <name evidence="10" type="ORF">ACFQRI_00460</name>
</gene>
<dbReference type="PANTHER" id="PTHR48111:SF1">
    <property type="entry name" value="TWO-COMPONENT RESPONSE REGULATOR ORR33"/>
    <property type="match status" value="1"/>
</dbReference>
<dbReference type="SMART" id="SM00862">
    <property type="entry name" value="Trans_reg_C"/>
    <property type="match status" value="1"/>
</dbReference>
<evidence type="ECO:0000259" key="8">
    <source>
        <dbReference type="PROSITE" id="PS50110"/>
    </source>
</evidence>
<evidence type="ECO:0000256" key="2">
    <source>
        <dbReference type="ARBA" id="ARBA00023012"/>
    </source>
</evidence>
<dbReference type="RefSeq" id="WP_380664546.1">
    <property type="nucleotide sequence ID" value="NZ_JBHTCJ010000001.1"/>
</dbReference>
<evidence type="ECO:0000256" key="3">
    <source>
        <dbReference type="ARBA" id="ARBA00023015"/>
    </source>
</evidence>
<dbReference type="InterPro" id="IPR036388">
    <property type="entry name" value="WH-like_DNA-bd_sf"/>
</dbReference>
<dbReference type="Gene3D" id="1.10.10.10">
    <property type="entry name" value="Winged helix-like DNA-binding domain superfamily/Winged helix DNA-binding domain"/>
    <property type="match status" value="1"/>
</dbReference>
<comment type="caution">
    <text evidence="6">Lacks conserved residue(s) required for the propagation of feature annotation.</text>
</comment>
<dbReference type="Pfam" id="PF00072">
    <property type="entry name" value="Response_reg"/>
    <property type="match status" value="1"/>
</dbReference>
<evidence type="ECO:0000313" key="11">
    <source>
        <dbReference type="Proteomes" id="UP001596504"/>
    </source>
</evidence>
<keyword evidence="5" id="KW-0804">Transcription</keyword>
<dbReference type="EMBL" id="JBHTCJ010000001">
    <property type="protein sequence ID" value="MFC7339864.1"/>
    <property type="molecule type" value="Genomic_DNA"/>
</dbReference>
<evidence type="ECO:0000259" key="9">
    <source>
        <dbReference type="PROSITE" id="PS51755"/>
    </source>
</evidence>
<name>A0ABW2LDG0_9PSEU</name>
<protein>
    <submittedName>
        <fullName evidence="10">Response regulator transcription factor</fullName>
    </submittedName>
</protein>
<dbReference type="InterPro" id="IPR001867">
    <property type="entry name" value="OmpR/PhoB-type_DNA-bd"/>
</dbReference>
<dbReference type="PANTHER" id="PTHR48111">
    <property type="entry name" value="REGULATOR OF RPOS"/>
    <property type="match status" value="1"/>
</dbReference>
<comment type="caution">
    <text evidence="10">The sequence shown here is derived from an EMBL/GenBank/DDBJ whole genome shotgun (WGS) entry which is preliminary data.</text>
</comment>
<evidence type="ECO:0000256" key="1">
    <source>
        <dbReference type="ARBA" id="ARBA00022553"/>
    </source>
</evidence>
<dbReference type="InterPro" id="IPR016032">
    <property type="entry name" value="Sig_transdc_resp-reg_C-effctor"/>
</dbReference>
<dbReference type="Pfam" id="PF00486">
    <property type="entry name" value="Trans_reg_C"/>
    <property type="match status" value="1"/>
</dbReference>
<evidence type="ECO:0000256" key="7">
    <source>
        <dbReference type="PROSITE-ProRule" id="PRU01091"/>
    </source>
</evidence>
<feature type="domain" description="OmpR/PhoB-type" evidence="9">
    <location>
        <begin position="117"/>
        <end position="216"/>
    </location>
</feature>
<keyword evidence="2" id="KW-0902">Two-component regulatory system</keyword>
<feature type="DNA-binding region" description="OmpR/PhoB-type" evidence="7">
    <location>
        <begin position="117"/>
        <end position="216"/>
    </location>
</feature>
<dbReference type="Proteomes" id="UP001596504">
    <property type="component" value="Unassembled WGS sequence"/>
</dbReference>
<keyword evidence="4 7" id="KW-0238">DNA-binding</keyword>